<dbReference type="PANTHER" id="PTHR34992">
    <property type="entry name" value="HYPHAL ANASTAMOSIS-7 PROTEIN"/>
    <property type="match status" value="1"/>
</dbReference>
<organism evidence="11 12">
    <name type="scientific">Scytalidium lignicola</name>
    <name type="common">Hyphomycete</name>
    <dbReference type="NCBI Taxonomy" id="5539"/>
    <lineage>
        <taxon>Eukaryota</taxon>
        <taxon>Fungi</taxon>
        <taxon>Dikarya</taxon>
        <taxon>Ascomycota</taxon>
        <taxon>Pezizomycotina</taxon>
        <taxon>Leotiomycetes</taxon>
        <taxon>Leotiomycetes incertae sedis</taxon>
        <taxon>Scytalidium</taxon>
    </lineage>
</organism>
<feature type="non-terminal residue" evidence="11">
    <location>
        <position position="1"/>
    </location>
</feature>
<evidence type="ECO:0000259" key="10">
    <source>
        <dbReference type="Pfam" id="PF20238"/>
    </source>
</evidence>
<dbReference type="Proteomes" id="UP000258309">
    <property type="component" value="Unassembled WGS sequence"/>
</dbReference>
<protein>
    <recommendedName>
        <fullName evidence="10">Copper acquisition factor BIM1-like domain-containing protein</fullName>
    </recommendedName>
</protein>
<keyword evidence="2" id="KW-1003">Cell membrane</keyword>
<dbReference type="EMBL" id="NCSJ02000039">
    <property type="protein sequence ID" value="RFU33192.1"/>
    <property type="molecule type" value="Genomic_DNA"/>
</dbReference>
<evidence type="ECO:0000256" key="2">
    <source>
        <dbReference type="ARBA" id="ARBA00022475"/>
    </source>
</evidence>
<evidence type="ECO:0000256" key="9">
    <source>
        <dbReference type="SAM" id="SignalP"/>
    </source>
</evidence>
<dbReference type="OMA" id="YPCAGVP"/>
<evidence type="ECO:0000256" key="4">
    <source>
        <dbReference type="ARBA" id="ARBA00022729"/>
    </source>
</evidence>
<sequence length="218" mass="23016">MQSSWSLLLSLAVANFLSLATAHTQIWYPEWRANSFLPPFSQTIYPCAGINDNSTTPRTLWPLDGGSLNVTLHDGAAYIFINIGLGVNSTNFNYTLFSAPLNETGAGNLCFPKLTLPPGLPIQEGTTASLQFATAGHNGEGLYNCADITFSSNATLLPADQCTNSSTVIVKTLGDSESSTSTSNSSASATSKPSGSSKSYLTPSFAVLLFTCFFAAMI</sequence>
<dbReference type="InterPro" id="IPR046936">
    <property type="entry name" value="BIM1-like"/>
</dbReference>
<feature type="domain" description="Copper acquisition factor BIM1-like" evidence="10">
    <location>
        <begin position="22"/>
        <end position="166"/>
    </location>
</feature>
<proteinExistence type="predicted"/>
<comment type="subcellular location">
    <subcellularLocation>
        <location evidence="1">Cell membrane</location>
        <topology evidence="1">Lipid-anchor</topology>
        <topology evidence="1">GPI-anchor</topology>
    </subcellularLocation>
</comment>
<keyword evidence="6" id="KW-0325">Glycoprotein</keyword>
<feature type="compositionally biased region" description="Low complexity" evidence="8">
    <location>
        <begin position="176"/>
        <end position="199"/>
    </location>
</feature>
<dbReference type="Pfam" id="PF20238">
    <property type="entry name" value="BIM1-like_dom"/>
    <property type="match status" value="1"/>
</dbReference>
<keyword evidence="4 9" id="KW-0732">Signal</keyword>
<dbReference type="OrthoDB" id="5333578at2759"/>
<evidence type="ECO:0000256" key="3">
    <source>
        <dbReference type="ARBA" id="ARBA00022622"/>
    </source>
</evidence>
<evidence type="ECO:0000313" key="11">
    <source>
        <dbReference type="EMBL" id="RFU33192.1"/>
    </source>
</evidence>
<gene>
    <name evidence="11" type="ORF">B7463_g3137</name>
</gene>
<evidence type="ECO:0000256" key="7">
    <source>
        <dbReference type="ARBA" id="ARBA00023288"/>
    </source>
</evidence>
<feature type="chain" id="PRO_5017702805" description="Copper acquisition factor BIM1-like domain-containing protein" evidence="9">
    <location>
        <begin position="23"/>
        <end position="218"/>
    </location>
</feature>
<feature type="non-terminal residue" evidence="11">
    <location>
        <position position="218"/>
    </location>
</feature>
<feature type="signal peptide" evidence="9">
    <location>
        <begin position="1"/>
        <end position="22"/>
    </location>
</feature>
<feature type="region of interest" description="Disordered" evidence="8">
    <location>
        <begin position="175"/>
        <end position="199"/>
    </location>
</feature>
<evidence type="ECO:0000313" key="12">
    <source>
        <dbReference type="Proteomes" id="UP000258309"/>
    </source>
</evidence>
<dbReference type="PANTHER" id="PTHR34992:SF2">
    <property type="entry name" value="COPPER ACQUISITION FACTOR BIM1-LIKE DOMAIN-CONTAINING PROTEIN"/>
    <property type="match status" value="1"/>
</dbReference>
<evidence type="ECO:0000256" key="6">
    <source>
        <dbReference type="ARBA" id="ARBA00023180"/>
    </source>
</evidence>
<reference evidence="11 12" key="1">
    <citation type="submission" date="2018-05" db="EMBL/GenBank/DDBJ databases">
        <title>Draft genome sequence of Scytalidium lignicola DSM 105466, a ubiquitous saprotrophic fungus.</title>
        <authorList>
            <person name="Buettner E."/>
            <person name="Gebauer A.M."/>
            <person name="Hofrichter M."/>
            <person name="Liers C."/>
            <person name="Kellner H."/>
        </authorList>
    </citation>
    <scope>NUCLEOTIDE SEQUENCE [LARGE SCALE GENOMIC DNA]</scope>
    <source>
        <strain evidence="11 12">DSM 105466</strain>
    </source>
</reference>
<evidence type="ECO:0000256" key="5">
    <source>
        <dbReference type="ARBA" id="ARBA00023136"/>
    </source>
</evidence>
<dbReference type="CDD" id="cd21176">
    <property type="entry name" value="LPMO_auxiliary-like"/>
    <property type="match status" value="1"/>
</dbReference>
<dbReference type="GO" id="GO:0098552">
    <property type="term" value="C:side of membrane"/>
    <property type="evidence" value="ECO:0007669"/>
    <property type="project" value="UniProtKB-KW"/>
</dbReference>
<evidence type="ECO:0000256" key="8">
    <source>
        <dbReference type="SAM" id="MobiDB-lite"/>
    </source>
</evidence>
<keyword evidence="7" id="KW-0449">Lipoprotein</keyword>
<accession>A0A3E2HJ53</accession>
<dbReference type="InterPro" id="IPR046530">
    <property type="entry name" value="BIM1-like_dom"/>
</dbReference>
<keyword evidence="5" id="KW-0472">Membrane</keyword>
<keyword evidence="3" id="KW-0336">GPI-anchor</keyword>
<dbReference type="GO" id="GO:0005886">
    <property type="term" value="C:plasma membrane"/>
    <property type="evidence" value="ECO:0007669"/>
    <property type="project" value="UniProtKB-SubCell"/>
</dbReference>
<evidence type="ECO:0000256" key="1">
    <source>
        <dbReference type="ARBA" id="ARBA00004609"/>
    </source>
</evidence>
<name>A0A3E2HJ53_SCYLI</name>
<dbReference type="AlphaFoldDB" id="A0A3E2HJ53"/>
<comment type="caution">
    <text evidence="11">The sequence shown here is derived from an EMBL/GenBank/DDBJ whole genome shotgun (WGS) entry which is preliminary data.</text>
</comment>
<keyword evidence="12" id="KW-1185">Reference proteome</keyword>